<dbReference type="InterPro" id="IPR001611">
    <property type="entry name" value="Leu-rich_rpt"/>
</dbReference>
<feature type="signal peptide" evidence="3">
    <location>
        <begin position="1"/>
        <end position="19"/>
    </location>
</feature>
<dbReference type="Gene3D" id="2.60.40.10">
    <property type="entry name" value="Immunoglobulins"/>
    <property type="match status" value="5"/>
</dbReference>
<keyword evidence="3" id="KW-0732">Signal</keyword>
<dbReference type="PROSITE" id="PS51450">
    <property type="entry name" value="LRR"/>
    <property type="match status" value="1"/>
</dbReference>
<evidence type="ECO:0000256" key="3">
    <source>
        <dbReference type="SAM" id="SignalP"/>
    </source>
</evidence>
<dbReference type="Proteomes" id="UP001596162">
    <property type="component" value="Unassembled WGS sequence"/>
</dbReference>
<dbReference type="SUPFAM" id="SSF52075">
    <property type="entry name" value="Outer arm dynein light chain 1"/>
    <property type="match status" value="1"/>
</dbReference>
<dbReference type="InterPro" id="IPR013783">
    <property type="entry name" value="Ig-like_fold"/>
</dbReference>
<dbReference type="EMBL" id="JBHSLA010000002">
    <property type="protein sequence ID" value="MFC5195110.1"/>
    <property type="molecule type" value="Genomic_DNA"/>
</dbReference>
<dbReference type="InterPro" id="IPR032675">
    <property type="entry name" value="LRR_dom_sf"/>
</dbReference>
<accession>A0ABW0C696</accession>
<name>A0ABW0C696_9FLAO</name>
<evidence type="ECO:0000256" key="1">
    <source>
        <dbReference type="ARBA" id="ARBA00022614"/>
    </source>
</evidence>
<keyword evidence="1" id="KW-0433">Leucine-rich repeat</keyword>
<dbReference type="NCBIfam" id="TIGR04131">
    <property type="entry name" value="Bac_Flav_CTERM"/>
    <property type="match status" value="1"/>
</dbReference>
<dbReference type="SUPFAM" id="SSF52058">
    <property type="entry name" value="L domain-like"/>
    <property type="match status" value="1"/>
</dbReference>
<proteinExistence type="predicted"/>
<evidence type="ECO:0000313" key="5">
    <source>
        <dbReference type="Proteomes" id="UP001596162"/>
    </source>
</evidence>
<dbReference type="InterPro" id="IPR052574">
    <property type="entry name" value="CDIRP"/>
</dbReference>
<dbReference type="Pfam" id="PF13585">
    <property type="entry name" value="CHU_C"/>
    <property type="match status" value="1"/>
</dbReference>
<dbReference type="PANTHER" id="PTHR47566:SF1">
    <property type="entry name" value="PROTEIN NUD1"/>
    <property type="match status" value="1"/>
</dbReference>
<comment type="caution">
    <text evidence="4">The sequence shown here is derived from an EMBL/GenBank/DDBJ whole genome shotgun (WGS) entry which is preliminary data.</text>
</comment>
<reference evidence="5" key="1">
    <citation type="journal article" date="2019" name="Int. J. Syst. Evol. Microbiol.">
        <title>The Global Catalogue of Microorganisms (GCM) 10K type strain sequencing project: providing services to taxonomists for standard genome sequencing and annotation.</title>
        <authorList>
            <consortium name="The Broad Institute Genomics Platform"/>
            <consortium name="The Broad Institute Genome Sequencing Center for Infectious Disease"/>
            <person name="Wu L."/>
            <person name="Ma J."/>
        </authorList>
    </citation>
    <scope>NUCLEOTIDE SEQUENCE [LARGE SCALE GENOMIC DNA]</scope>
    <source>
        <strain evidence="5">JCM 17978</strain>
    </source>
</reference>
<organism evidence="4 5">
    <name type="scientific">Bizionia hallyeonensis</name>
    <dbReference type="NCBI Taxonomy" id="1123757"/>
    <lineage>
        <taxon>Bacteria</taxon>
        <taxon>Pseudomonadati</taxon>
        <taxon>Bacteroidota</taxon>
        <taxon>Flavobacteriia</taxon>
        <taxon>Flavobacteriales</taxon>
        <taxon>Flavobacteriaceae</taxon>
        <taxon>Bizionia</taxon>
    </lineage>
</organism>
<evidence type="ECO:0000256" key="2">
    <source>
        <dbReference type="ARBA" id="ARBA00022737"/>
    </source>
</evidence>
<feature type="chain" id="PRO_5045456737" evidence="3">
    <location>
        <begin position="20"/>
        <end position="1597"/>
    </location>
</feature>
<dbReference type="PANTHER" id="PTHR47566">
    <property type="match status" value="1"/>
</dbReference>
<dbReference type="InterPro" id="IPR026341">
    <property type="entry name" value="T9SS_type_B"/>
</dbReference>
<dbReference type="RefSeq" id="WP_376859696.1">
    <property type="nucleotide sequence ID" value="NZ_JBHSLA010000002.1"/>
</dbReference>
<sequence length="1597" mass="172775">MRLLYLFLLFGIFCTTIFSQTTTIPDPNFEQVLIDQGIDTNGLNGNILDSDAQVVTILDLGTNGIVDITGINAFINITDLDLGTNQIADINLSTLTQLITLRSEDNDALTTLNVTQNTLLEDVFLASRPSLPGIPPITVMDFSQNSNIISIEIRWFNNVSDFITPVTNTLTHVNIRALGDATLDFSLLDNLEDLQIRGSSIATNITLPNVFTNLTYLNITSINIPTIDISDYINLEAIYFWGTYVENLILPNSTTLTDIFIILHNIQIPMDFSIMPNLTDIDITLNQTTPLVVDVTQNYLLEDLDLANNDMTSLDVTQNAVLRNLDISRNNLTSLDLTQNLELYRLDAYENQLPSIDLTQNIILEYLNLRQNLIPILDVTQNIIIRSINIANNLFTGTGLDLTQNPTLASFVASFNQIESLDISQNANLSYLVLDNNLFSGTDIMDQFYTIRLNAGGIYGGSLILSHNLLSGQIPDFASLIAMRLGQPIGFNLAFDNNYFEFGHFENQHADLVLYDNTFGPPPHWNTIPNIRDYFYAPQAKVDVIETLNANAGDAVTLTTACAGTQNHYTWFKNGVAIPDAPDSPTYTIPAVTSCDEAVYHSEILSDLVPFENASPAGTGGKNLLLIRNDITLNITSPTEDCVNLISPAPGSTAIPINETLTWSDNLGACGYFISIGTTSGGTDILDNEDVGDVNSFNLGTDFPLNTVIYVTITPYFYSGTTLTCTEVRFTTAATASPTVCTLLNAPTAGELHVPLIANVSWNSSPYAMGYIISMGTTPGGIDIADTIDVGNVTSYNPPMNLPESTIIYVTISPYNSLGIISGCTEESFTTEGFYPPCTNLIAPLNADTNVAISSDISWNPISEATGYILTVGTTSGGIDIVDNLDVNNMTTYNFPADLPYGTQIFVSVTPYNSAGNALGCTEETFTTEIIPPMCTALTMPLNGETNVLLSSNISWNAIPTATGYILTVGTTSGGIDIADNLDVSNVTSYNFPTDLPENSQIFVTITPYNSAGNATGCVEESFTTELLPPICTQLTTPVNGSTMVPVATDLFWNASPTATGYILSVGTASGGTDIVDNLDVNNVTTYNLPTDLPAETTIFVTVSPYNSSGTNSTCFEVSFITELPLPTCINVVFPMYQATNVPVNTNISWAASDFATGYTISLGTTTGATDILNITDVGNVTTYSPLVDLPSNTTIFVTIGAYNGTGSTVCGDDQFTTEDLSVNCVSLTTPLNNATNVSLLTNLTWNPDVHAEGYMLTVGSSPGGTDIANNLDVGNVTTYTFPAELPQNQQIFVTIQPYNFIGIATGCAEERFLTELLIPDCTSLNSPQNNETQVPINTTLSWLPTDNTTGYIISAGTSPFGAELLNNVDVGNSTSYNFNSDLPSNTIIYVVITPYNEAGLATSCNEVSFTTEEVIPLCTELIMPYSGEIDVLENSSISWVAVNNATGYVLNIGTASGVANLVSNEDVGNTTTYNPTTNWPEGETIYISIAPYNNVGVGVACNEQSFTIINRDIITPAFFTPNGDGQNDVWRVADLQNKIKQITIFDRYGKLIKQLHNKSAGWDGTFRGIEQPTSDYWFLMELHSGEQRRGHFTLKR</sequence>
<keyword evidence="5" id="KW-1185">Reference proteome</keyword>
<dbReference type="Gene3D" id="3.80.10.10">
    <property type="entry name" value="Ribonuclease Inhibitor"/>
    <property type="match status" value="2"/>
</dbReference>
<evidence type="ECO:0000313" key="4">
    <source>
        <dbReference type="EMBL" id="MFC5195110.1"/>
    </source>
</evidence>
<protein>
    <submittedName>
        <fullName evidence="4">T9SS type B sorting domain-containing protein</fullName>
    </submittedName>
</protein>
<keyword evidence="2" id="KW-0677">Repeat</keyword>
<gene>
    <name evidence="4" type="ORF">ACFPH8_07180</name>
</gene>